<feature type="transmembrane region" description="Helical" evidence="7">
    <location>
        <begin position="127"/>
        <end position="146"/>
    </location>
</feature>
<feature type="transmembrane region" description="Helical" evidence="7">
    <location>
        <begin position="384"/>
        <end position="400"/>
    </location>
</feature>
<protein>
    <recommendedName>
        <fullName evidence="10">Polysaccharide biosynthesis protein</fullName>
    </recommendedName>
</protein>
<evidence type="ECO:0000256" key="2">
    <source>
        <dbReference type="ARBA" id="ARBA00022475"/>
    </source>
</evidence>
<accession>A0ABY4QV12</accession>
<feature type="region of interest" description="Disordered" evidence="6">
    <location>
        <begin position="211"/>
        <end position="234"/>
    </location>
</feature>
<evidence type="ECO:0000256" key="4">
    <source>
        <dbReference type="ARBA" id="ARBA00022989"/>
    </source>
</evidence>
<dbReference type="PANTHER" id="PTHR30250:SF11">
    <property type="entry name" value="O-ANTIGEN TRANSPORTER-RELATED"/>
    <property type="match status" value="1"/>
</dbReference>
<keyword evidence="5 7" id="KW-0472">Membrane</keyword>
<reference evidence="8" key="1">
    <citation type="journal article" date="2018" name="Int. J. Syst. Evol. Microbiol.">
        <title>Jatrophihabitans telluris sp. nov., isolated from sediment soil of lava forest wetlands and the emended description of the genus Jatrophihabitans.</title>
        <authorList>
            <person name="Lee K.C."/>
            <person name="Suh M.K."/>
            <person name="Eom M.K."/>
            <person name="Kim K.K."/>
            <person name="Kim J.S."/>
            <person name="Kim D.S."/>
            <person name="Ko S.H."/>
            <person name="Shin Y.K."/>
            <person name="Lee J.S."/>
        </authorList>
    </citation>
    <scope>NUCLEOTIDE SEQUENCE</scope>
    <source>
        <strain evidence="8">N237</strain>
    </source>
</reference>
<evidence type="ECO:0008006" key="10">
    <source>
        <dbReference type="Google" id="ProtNLM"/>
    </source>
</evidence>
<keyword evidence="2" id="KW-1003">Cell membrane</keyword>
<dbReference type="PANTHER" id="PTHR30250">
    <property type="entry name" value="PST FAMILY PREDICTED COLANIC ACID TRANSPORTER"/>
    <property type="match status" value="1"/>
</dbReference>
<dbReference type="EMBL" id="CP097332">
    <property type="protein sequence ID" value="UQX87134.1"/>
    <property type="molecule type" value="Genomic_DNA"/>
</dbReference>
<name>A0ABY4QV12_9ACTN</name>
<keyword evidence="3 7" id="KW-0812">Transmembrane</keyword>
<reference evidence="8" key="2">
    <citation type="submission" date="2022-05" db="EMBL/GenBank/DDBJ databases">
        <authorList>
            <person name="Kim J.-S."/>
            <person name="Lee K."/>
            <person name="Suh M."/>
            <person name="Eom M."/>
            <person name="Kim J.-S."/>
            <person name="Kim D.-S."/>
            <person name="Ko S.-H."/>
            <person name="Shin Y."/>
            <person name="Lee J.-S."/>
        </authorList>
    </citation>
    <scope>NUCLEOTIDE SEQUENCE</scope>
    <source>
        <strain evidence="8">N237</strain>
    </source>
</reference>
<organism evidence="8 9">
    <name type="scientific">Jatrophihabitans telluris</name>
    <dbReference type="NCBI Taxonomy" id="2038343"/>
    <lineage>
        <taxon>Bacteria</taxon>
        <taxon>Bacillati</taxon>
        <taxon>Actinomycetota</taxon>
        <taxon>Actinomycetes</taxon>
        <taxon>Jatrophihabitantales</taxon>
        <taxon>Jatrophihabitantaceae</taxon>
        <taxon>Jatrophihabitans</taxon>
    </lineage>
</organism>
<feature type="transmembrane region" description="Helical" evidence="7">
    <location>
        <begin position="60"/>
        <end position="84"/>
    </location>
</feature>
<evidence type="ECO:0000256" key="6">
    <source>
        <dbReference type="SAM" id="MobiDB-lite"/>
    </source>
</evidence>
<evidence type="ECO:0000256" key="5">
    <source>
        <dbReference type="ARBA" id="ARBA00023136"/>
    </source>
</evidence>
<dbReference type="InterPro" id="IPR050833">
    <property type="entry name" value="Poly_Biosynth_Transport"/>
</dbReference>
<sequence length="439" mass="45135">MGEPGRTPAGEAGRTPVAEQSSSARLARGLLGVTTAAMLGNLFAYVLLLGAARVLASADYAHLVALLNVLLVGSIPAFALQAIAARRVALGQTRDLVLVGALISLAVGVIFLVLAPAEQRFLRIPGITAELLIAIALPAIAMQGLVQGVWQGRQGFTGLAGTTFVGMLGRHGGALCGLVIGRSTTSAATGIVIGVGLACLASLWPLREHRPRPRSQATAQGEAEPPPGRDPGRLVRESSELIAECGHAAHAYGVFLLLSVSDVLVANHLLPTREAAVYSAGSVITKAALWLPQSAASVLFASLTDEGRHRGLFLRAAAAVAGLGVIVTAACFTVGRFVALAVAGDKYPELHDTVWLFAALGSALAITQFCMVTGLAVRSRRVTFVAWTAVVCEVIAVYALPDPMTVTDVVATVAGVNLVAALACVLARAHTGRPVGPVS</sequence>
<keyword evidence="9" id="KW-1185">Reference proteome</keyword>
<feature type="transmembrane region" description="Helical" evidence="7">
    <location>
        <begin position="186"/>
        <end position="206"/>
    </location>
</feature>
<keyword evidence="4 7" id="KW-1133">Transmembrane helix</keyword>
<comment type="subcellular location">
    <subcellularLocation>
        <location evidence="1">Cell membrane</location>
        <topology evidence="1">Multi-pass membrane protein</topology>
    </subcellularLocation>
</comment>
<evidence type="ECO:0000313" key="9">
    <source>
        <dbReference type="Proteomes" id="UP001056336"/>
    </source>
</evidence>
<feature type="transmembrane region" description="Helical" evidence="7">
    <location>
        <begin position="312"/>
        <end position="335"/>
    </location>
</feature>
<evidence type="ECO:0000256" key="7">
    <source>
        <dbReference type="SAM" id="Phobius"/>
    </source>
</evidence>
<evidence type="ECO:0000256" key="1">
    <source>
        <dbReference type="ARBA" id="ARBA00004651"/>
    </source>
</evidence>
<gene>
    <name evidence="8" type="ORF">M6D93_12580</name>
</gene>
<evidence type="ECO:0000313" key="8">
    <source>
        <dbReference type="EMBL" id="UQX87134.1"/>
    </source>
</evidence>
<evidence type="ECO:0000256" key="3">
    <source>
        <dbReference type="ARBA" id="ARBA00022692"/>
    </source>
</evidence>
<proteinExistence type="predicted"/>
<feature type="transmembrane region" description="Helical" evidence="7">
    <location>
        <begin position="406"/>
        <end position="427"/>
    </location>
</feature>
<dbReference type="Proteomes" id="UP001056336">
    <property type="component" value="Chromosome"/>
</dbReference>
<feature type="transmembrane region" description="Helical" evidence="7">
    <location>
        <begin position="96"/>
        <end position="115"/>
    </location>
</feature>
<feature type="region of interest" description="Disordered" evidence="6">
    <location>
        <begin position="1"/>
        <end position="20"/>
    </location>
</feature>
<dbReference type="RefSeq" id="WP_249769581.1">
    <property type="nucleotide sequence ID" value="NZ_CP097332.1"/>
</dbReference>
<feature type="transmembrane region" description="Helical" evidence="7">
    <location>
        <begin position="29"/>
        <end position="48"/>
    </location>
</feature>
<feature type="transmembrane region" description="Helical" evidence="7">
    <location>
        <begin position="355"/>
        <end position="377"/>
    </location>
</feature>